<evidence type="ECO:0000313" key="7">
    <source>
        <dbReference type="EMBL" id="QDS70520.1"/>
    </source>
</evidence>
<proteinExistence type="predicted"/>
<protein>
    <recommendedName>
        <fullName evidence="6">Major facilitator superfamily (MFS) profile domain-containing protein</fullName>
    </recommendedName>
</protein>
<keyword evidence="2 5" id="KW-0812">Transmembrane</keyword>
<evidence type="ECO:0000313" key="8">
    <source>
        <dbReference type="Proteomes" id="UP000316270"/>
    </source>
</evidence>
<evidence type="ECO:0000256" key="2">
    <source>
        <dbReference type="ARBA" id="ARBA00022692"/>
    </source>
</evidence>
<evidence type="ECO:0000259" key="6">
    <source>
        <dbReference type="PROSITE" id="PS50850"/>
    </source>
</evidence>
<dbReference type="InterPro" id="IPR036259">
    <property type="entry name" value="MFS_trans_sf"/>
</dbReference>
<dbReference type="PROSITE" id="PS50850">
    <property type="entry name" value="MFS"/>
    <property type="match status" value="1"/>
</dbReference>
<feature type="transmembrane region" description="Helical" evidence="5">
    <location>
        <begin position="154"/>
        <end position="178"/>
    </location>
</feature>
<evidence type="ECO:0000256" key="3">
    <source>
        <dbReference type="ARBA" id="ARBA00022989"/>
    </source>
</evidence>
<dbReference type="PANTHER" id="PTHR23502">
    <property type="entry name" value="MAJOR FACILITATOR SUPERFAMILY"/>
    <property type="match status" value="1"/>
</dbReference>
<feature type="transmembrane region" description="Helical" evidence="5">
    <location>
        <begin position="335"/>
        <end position="354"/>
    </location>
</feature>
<dbReference type="Pfam" id="PF07690">
    <property type="entry name" value="MFS_1"/>
    <property type="match status" value="1"/>
</dbReference>
<feature type="transmembrane region" description="Helical" evidence="5">
    <location>
        <begin position="98"/>
        <end position="117"/>
    </location>
</feature>
<comment type="subcellular location">
    <subcellularLocation>
        <location evidence="1">Membrane</location>
        <topology evidence="1">Multi-pass membrane protein</topology>
    </subcellularLocation>
</comment>
<dbReference type="OrthoDB" id="5376138at2759"/>
<dbReference type="GO" id="GO:0005886">
    <property type="term" value="C:plasma membrane"/>
    <property type="evidence" value="ECO:0007669"/>
    <property type="project" value="TreeGrafter"/>
</dbReference>
<keyword evidence="4 5" id="KW-0472">Membrane</keyword>
<keyword evidence="8" id="KW-1185">Reference proteome</keyword>
<keyword evidence="3 5" id="KW-1133">Transmembrane helix</keyword>
<dbReference type="EMBL" id="CP042188">
    <property type="protein sequence ID" value="QDS70520.1"/>
    <property type="molecule type" value="Genomic_DNA"/>
</dbReference>
<name>A0A517L4F1_9PEZI</name>
<evidence type="ECO:0000256" key="5">
    <source>
        <dbReference type="SAM" id="Phobius"/>
    </source>
</evidence>
<dbReference type="STRING" id="50376.A0A517L4F1"/>
<feature type="domain" description="Major facilitator superfamily (MFS) profile" evidence="6">
    <location>
        <begin position="60"/>
        <end position="497"/>
    </location>
</feature>
<gene>
    <name evidence="7" type="ORF">FKW77_010279</name>
</gene>
<dbReference type="GO" id="GO:0022857">
    <property type="term" value="F:transmembrane transporter activity"/>
    <property type="evidence" value="ECO:0007669"/>
    <property type="project" value="InterPro"/>
</dbReference>
<sequence>MKWWTVRAKKATHVPAIQLVDTLSSSTSNSTSKDKPTILREADCEDKLGFAFSETKKWVILASIFAVQASMNFNASVYGNAVASMSDRFSVSMQLGRIGQMAFLIAYAFGCELWAPWSEELGRKPVLQWSLALVNLWQIPCALISRFVSGPSLAAMRAIIVLRTLGGLSSAGGSVTLGMVADMWKSDKPAYGVAFVVFSSVLGSIFGPVIGGFLEHYMSLDSIFWAQLIFGVVVQVVHAVVVPETRSSCIVTAEAKRLRKEGNNVVSEAEHANEKVTLALACKIWLRPFHMFLFEPIVLLLSLISGFADALIFSFLDSMGLVFSQWSFNSWQTGLIFVSLAVGYLIAYAIWVYIIHRQSKMPKDYVDKLPIEHKLTWLVYIAPLLVLGIFGFAFTSTGPPFHWIVPILFLIPIGIANMTIYGATIDYMVVAYGEKYSASACGGNGFARDLLAGVAAIYAHPLYTNGAMYGDTFAHKMRNASCLLGAISAVLIVPIYVFWKKGELVRNKSRFAKEIAQERRRTDATLPLHVGSTGVNQG</sequence>
<feature type="transmembrane region" description="Helical" evidence="5">
    <location>
        <begin position="483"/>
        <end position="499"/>
    </location>
</feature>
<reference evidence="7 8" key="1">
    <citation type="submission" date="2019-07" db="EMBL/GenBank/DDBJ databases">
        <title>Finished genome of Venturia effusa.</title>
        <authorList>
            <person name="Young C.A."/>
            <person name="Cox M.P."/>
            <person name="Ganley A.R.D."/>
            <person name="David W.J."/>
        </authorList>
    </citation>
    <scope>NUCLEOTIDE SEQUENCE [LARGE SCALE GENOMIC DNA]</scope>
    <source>
        <strain evidence="8">albino</strain>
    </source>
</reference>
<dbReference type="InterPro" id="IPR011701">
    <property type="entry name" value="MFS"/>
</dbReference>
<dbReference type="Proteomes" id="UP000316270">
    <property type="component" value="Chromosome 4"/>
</dbReference>
<dbReference type="PANTHER" id="PTHR23502:SF3">
    <property type="entry name" value="MAJOR FACILITATOR SUPERFAMILY (MFS) PROFILE DOMAIN-CONTAINING PROTEIN-RELATED"/>
    <property type="match status" value="1"/>
</dbReference>
<feature type="transmembrane region" description="Helical" evidence="5">
    <location>
        <begin position="401"/>
        <end position="424"/>
    </location>
</feature>
<dbReference type="InterPro" id="IPR020846">
    <property type="entry name" value="MFS_dom"/>
</dbReference>
<dbReference type="AlphaFoldDB" id="A0A517L4F1"/>
<organism evidence="7 8">
    <name type="scientific">Venturia effusa</name>
    <dbReference type="NCBI Taxonomy" id="50376"/>
    <lineage>
        <taxon>Eukaryota</taxon>
        <taxon>Fungi</taxon>
        <taxon>Dikarya</taxon>
        <taxon>Ascomycota</taxon>
        <taxon>Pezizomycotina</taxon>
        <taxon>Dothideomycetes</taxon>
        <taxon>Pleosporomycetidae</taxon>
        <taxon>Venturiales</taxon>
        <taxon>Venturiaceae</taxon>
        <taxon>Venturia</taxon>
    </lineage>
</organism>
<feature type="transmembrane region" description="Helical" evidence="5">
    <location>
        <begin position="375"/>
        <end position="395"/>
    </location>
</feature>
<feature type="transmembrane region" description="Helical" evidence="5">
    <location>
        <begin position="190"/>
        <end position="211"/>
    </location>
</feature>
<evidence type="ECO:0000256" key="4">
    <source>
        <dbReference type="ARBA" id="ARBA00023136"/>
    </source>
</evidence>
<feature type="transmembrane region" description="Helical" evidence="5">
    <location>
        <begin position="445"/>
        <end position="463"/>
    </location>
</feature>
<dbReference type="Gene3D" id="1.20.1250.20">
    <property type="entry name" value="MFS general substrate transporter like domains"/>
    <property type="match status" value="1"/>
</dbReference>
<dbReference type="SUPFAM" id="SSF103473">
    <property type="entry name" value="MFS general substrate transporter"/>
    <property type="match status" value="1"/>
</dbReference>
<evidence type="ECO:0000256" key="1">
    <source>
        <dbReference type="ARBA" id="ARBA00004141"/>
    </source>
</evidence>
<feature type="transmembrane region" description="Helical" evidence="5">
    <location>
        <begin position="223"/>
        <end position="242"/>
    </location>
</feature>
<accession>A0A517L4F1</accession>
<feature type="transmembrane region" description="Helical" evidence="5">
    <location>
        <begin position="292"/>
        <end position="315"/>
    </location>
</feature>